<dbReference type="EMBL" id="JAPWTJ010000599">
    <property type="protein sequence ID" value="KAJ8977002.1"/>
    <property type="molecule type" value="Genomic_DNA"/>
</dbReference>
<accession>A0ABQ9JHX6</accession>
<gene>
    <name evidence="4" type="ORF">NQ317_003428</name>
</gene>
<dbReference type="SUPFAM" id="SSF52540">
    <property type="entry name" value="P-loop containing nucleoside triphosphate hydrolases"/>
    <property type="match status" value="1"/>
</dbReference>
<dbReference type="Proteomes" id="UP001162164">
    <property type="component" value="Unassembled WGS sequence"/>
</dbReference>
<protein>
    <recommendedName>
        <fullName evidence="3">Sulfotransferase domain-containing protein</fullName>
    </recommendedName>
</protein>
<dbReference type="InterPro" id="IPR000863">
    <property type="entry name" value="Sulfotransferase_dom"/>
</dbReference>
<feature type="domain" description="Sulfotransferase" evidence="3">
    <location>
        <begin position="148"/>
        <end position="406"/>
    </location>
</feature>
<evidence type="ECO:0000256" key="1">
    <source>
        <dbReference type="ARBA" id="ARBA00005771"/>
    </source>
</evidence>
<evidence type="ECO:0000256" key="2">
    <source>
        <dbReference type="ARBA" id="ARBA00022679"/>
    </source>
</evidence>
<dbReference type="PANTHER" id="PTHR11783">
    <property type="entry name" value="SULFOTRANSFERASE SULT"/>
    <property type="match status" value="1"/>
</dbReference>
<reference evidence="4" key="1">
    <citation type="journal article" date="2023" name="Insect Mol. Biol.">
        <title>Genome sequencing provides insights into the evolution of gene families encoding plant cell wall-degrading enzymes in longhorned beetles.</title>
        <authorList>
            <person name="Shin N.R."/>
            <person name="Okamura Y."/>
            <person name="Kirsch R."/>
            <person name="Pauchet Y."/>
        </authorList>
    </citation>
    <scope>NUCLEOTIDE SEQUENCE</scope>
    <source>
        <strain evidence="4">MMC_N1</strain>
    </source>
</reference>
<evidence type="ECO:0000313" key="5">
    <source>
        <dbReference type="Proteomes" id="UP001162164"/>
    </source>
</evidence>
<name>A0ABQ9JHX6_9CUCU</name>
<dbReference type="InterPro" id="IPR027417">
    <property type="entry name" value="P-loop_NTPase"/>
</dbReference>
<dbReference type="Gene3D" id="3.40.50.300">
    <property type="entry name" value="P-loop containing nucleotide triphosphate hydrolases"/>
    <property type="match status" value="1"/>
</dbReference>
<comment type="similarity">
    <text evidence="1">Belongs to the sulfotransferase 1 family.</text>
</comment>
<dbReference type="Pfam" id="PF00685">
    <property type="entry name" value="Sulfotransfer_1"/>
    <property type="match status" value="1"/>
</dbReference>
<organism evidence="4 5">
    <name type="scientific">Molorchus minor</name>
    <dbReference type="NCBI Taxonomy" id="1323400"/>
    <lineage>
        <taxon>Eukaryota</taxon>
        <taxon>Metazoa</taxon>
        <taxon>Ecdysozoa</taxon>
        <taxon>Arthropoda</taxon>
        <taxon>Hexapoda</taxon>
        <taxon>Insecta</taxon>
        <taxon>Pterygota</taxon>
        <taxon>Neoptera</taxon>
        <taxon>Endopterygota</taxon>
        <taxon>Coleoptera</taxon>
        <taxon>Polyphaga</taxon>
        <taxon>Cucujiformia</taxon>
        <taxon>Chrysomeloidea</taxon>
        <taxon>Cerambycidae</taxon>
        <taxon>Lamiinae</taxon>
        <taxon>Monochamini</taxon>
        <taxon>Molorchus</taxon>
    </lineage>
</organism>
<sequence length="416" mass="49191">MKQTIHSRTYKLRDYFHGYGVGPIIRNGKVGEWRTWFVDGVDEKANKWIEEHYKNTDLRFPINFEYISFILLIAGRQTADEMTYFNLHILCRRISHYTGLIVGLVAERLKTTGEFMDSVRVFTEKTTFKAFKYYPDHAETIYNFTVRPDDVWVLTYPKSGTTLTQEMVWLIANGEKGYEIAEKVPLVLRFPFLELTCLTGENFKNAEEDVTDDKKWNRILDLRRPQWEVLEETPNRRFIKSHLPFPLLPPSLLTSGCKILYIARNPKDVGVSTFKFLNQKDFPATWELFQNGHMNNGPYWEHVKLGWNARSNKNVCFMFYEDMLKDMKSTIRKVAQFLERHLTDEQLLTICEKNESVVNFFGEYLNDRCRVGPLVREGKSGGWRNWFDDELNEKANKWIEDNYKETDLRFPTDLLK</sequence>
<keyword evidence="5" id="KW-1185">Reference proteome</keyword>
<evidence type="ECO:0000259" key="3">
    <source>
        <dbReference type="Pfam" id="PF00685"/>
    </source>
</evidence>
<evidence type="ECO:0000313" key="4">
    <source>
        <dbReference type="EMBL" id="KAJ8977002.1"/>
    </source>
</evidence>
<keyword evidence="2" id="KW-0808">Transferase</keyword>
<proteinExistence type="inferred from homology"/>
<comment type="caution">
    <text evidence="4">The sequence shown here is derived from an EMBL/GenBank/DDBJ whole genome shotgun (WGS) entry which is preliminary data.</text>
</comment>